<keyword evidence="2" id="KW-1185">Reference proteome</keyword>
<accession>A0ACB5SL02</accession>
<protein>
    <submittedName>
        <fullName evidence="1">Uncharacterized protein K452DRAFT_312438</fullName>
    </submittedName>
</protein>
<proteinExistence type="predicted"/>
<evidence type="ECO:0000313" key="2">
    <source>
        <dbReference type="Proteomes" id="UP001165186"/>
    </source>
</evidence>
<name>A0ACB5SL02_9PEZI</name>
<sequence>MLSTATSRPDDRIASEDNAAAVTTFAASLDALSPTVVLRAPNLHRTLLSFFARGTKDEFLRFEPSSFAPSPAANTRHTPQASNGADAVRTASDGAAPATRPRHRSKAAVVPHERRSVPRGAGAAVASSTVTAASRDGSAAAHADSGSRSPDGGASSAARRPADRKRKRNREVPDAKLVEQAVGSLSQQQLPAEPPLEKIRRTSMWDLDRLLDRAVAGAVETQARGISAVSVIGSMVREHGGDEDEFVRAGRILGLFVLHFYESFERSIRGRSAKDRGGRASTKAYAELSEMINEKAEELKRKNCETKKLMILAIELGLGRIIEISQKGSNV</sequence>
<comment type="caution">
    <text evidence="1">The sequence shown here is derived from an EMBL/GenBank/DDBJ whole genome shotgun (WGS) entry which is preliminary data.</text>
</comment>
<organism evidence="1 2">
    <name type="scientific">Neofusicoccum parvum</name>
    <dbReference type="NCBI Taxonomy" id="310453"/>
    <lineage>
        <taxon>Eukaryota</taxon>
        <taxon>Fungi</taxon>
        <taxon>Dikarya</taxon>
        <taxon>Ascomycota</taxon>
        <taxon>Pezizomycotina</taxon>
        <taxon>Dothideomycetes</taxon>
        <taxon>Dothideomycetes incertae sedis</taxon>
        <taxon>Botryosphaeriales</taxon>
        <taxon>Botryosphaeriaceae</taxon>
        <taxon>Neofusicoccum</taxon>
    </lineage>
</organism>
<dbReference type="Proteomes" id="UP001165186">
    <property type="component" value="Unassembled WGS sequence"/>
</dbReference>
<reference evidence="1" key="1">
    <citation type="submission" date="2024-09" db="EMBL/GenBank/DDBJ databases">
        <title>Draft Genome Sequences of Neofusicoccum parvum.</title>
        <authorList>
            <person name="Ashida A."/>
            <person name="Camagna M."/>
            <person name="Tanaka A."/>
            <person name="Takemoto D."/>
        </authorList>
    </citation>
    <scope>NUCLEOTIDE SEQUENCE</scope>
    <source>
        <strain evidence="1">PPO83</strain>
    </source>
</reference>
<dbReference type="EMBL" id="BSXG01000115">
    <property type="protein sequence ID" value="GME44657.1"/>
    <property type="molecule type" value="Genomic_DNA"/>
</dbReference>
<evidence type="ECO:0000313" key="1">
    <source>
        <dbReference type="EMBL" id="GME44657.1"/>
    </source>
</evidence>
<gene>
    <name evidence="1" type="primary">g8953</name>
    <name evidence="1" type="ORF">NpPPO83_00008953</name>
</gene>